<evidence type="ECO:0000259" key="2">
    <source>
        <dbReference type="Pfam" id="PF01494"/>
    </source>
</evidence>
<evidence type="ECO:0000313" key="4">
    <source>
        <dbReference type="Proteomes" id="UP000072189"/>
    </source>
</evidence>
<dbReference type="GO" id="GO:0071949">
    <property type="term" value="F:FAD binding"/>
    <property type="evidence" value="ECO:0007669"/>
    <property type="project" value="InterPro"/>
</dbReference>
<dbReference type="GO" id="GO:0019622">
    <property type="term" value="P:3-(3-hydroxy)phenylpropionate catabolic process"/>
    <property type="evidence" value="ECO:0007669"/>
    <property type="project" value="TreeGrafter"/>
</dbReference>
<dbReference type="PANTHER" id="PTHR43476:SF3">
    <property type="entry name" value="FAD-BINDING MONOOXYGENASE"/>
    <property type="match status" value="1"/>
</dbReference>
<gene>
    <name evidence="3" type="ORF">RSA3_14395</name>
</gene>
<dbReference type="EMBL" id="LDRV01000093">
    <property type="protein sequence ID" value="KTS09081.1"/>
    <property type="molecule type" value="Genomic_DNA"/>
</dbReference>
<evidence type="ECO:0000256" key="1">
    <source>
        <dbReference type="ARBA" id="ARBA00023002"/>
    </source>
</evidence>
<dbReference type="AlphaFoldDB" id="A0A147F4N2"/>
<accession>A0A147F4N2</accession>
<comment type="caution">
    <text evidence="3">The sequence shown here is derived from an EMBL/GenBank/DDBJ whole genome shotgun (WGS) entry which is preliminary data.</text>
</comment>
<dbReference type="PANTHER" id="PTHR43476">
    <property type="entry name" value="3-(3-HYDROXY-PHENYL)PROPIONATE/3-HYDROXYCINNAMIC ACID HYDROXYLASE"/>
    <property type="match status" value="1"/>
</dbReference>
<dbReference type="PATRIC" id="fig|2033.7.peg.3715"/>
<protein>
    <submittedName>
        <fullName evidence="3">3-(3-hydroxyphenyl)propionate hydroxylase</fullName>
    </submittedName>
</protein>
<dbReference type="Gene3D" id="3.50.50.60">
    <property type="entry name" value="FAD/NAD(P)-binding domain"/>
    <property type="match status" value="1"/>
</dbReference>
<dbReference type="InterPro" id="IPR036188">
    <property type="entry name" value="FAD/NAD-bd_sf"/>
</dbReference>
<evidence type="ECO:0000313" key="3">
    <source>
        <dbReference type="EMBL" id="KTS09081.1"/>
    </source>
</evidence>
<dbReference type="InterPro" id="IPR002938">
    <property type="entry name" value="FAD-bd"/>
</dbReference>
<dbReference type="PRINTS" id="PR00420">
    <property type="entry name" value="RNGMNOXGNASE"/>
</dbReference>
<feature type="domain" description="FAD-binding" evidence="2">
    <location>
        <begin position="5"/>
        <end position="341"/>
    </location>
</feature>
<proteinExistence type="predicted"/>
<dbReference type="NCBIfam" id="NF004829">
    <property type="entry name" value="PRK06183.1-3"/>
    <property type="match status" value="1"/>
</dbReference>
<dbReference type="SUPFAM" id="SSF51905">
    <property type="entry name" value="FAD/NAD(P)-binding domain"/>
    <property type="match status" value="1"/>
</dbReference>
<dbReference type="Gene3D" id="3.30.70.2450">
    <property type="match status" value="1"/>
</dbReference>
<dbReference type="GO" id="GO:0008688">
    <property type="term" value="F:3-(3-hydroxyphenyl)propionate hydroxylase activity"/>
    <property type="evidence" value="ECO:0007669"/>
    <property type="project" value="TreeGrafter"/>
</dbReference>
<sequence>MTMNDVVIVGCGPTGMTLAALLGQQGRTVTVLERYESLYNLPRAAAFDDETMRTFQKLGVAEKMLPGTNVQSGYVWTNAAGEVLLDIEYDNPGRSGWPAQYMMYQPHVEKTLVELLASMPNVEIVRGATVTAIRDADDHVEVTAVRGDGSSLQVAGRFVVGADGGNGFVRSHIGSTWDDYGFFENWLVCDFALYGEVETLPTFRQVCDPDGPIAIVNIGPGHHRFSFRLEPGQTREEVTEPGFVWAKVAAYLQPHHAELIRTANYTFMSLIAHSWRAGRVFLAGDAAHQMPPFLAQGMVSGIRDARNLAFKLGMVLDGAPDELLDTYQAEREPHVRFITERAVELGRVQTERDPLRAAERDRRMLAARQANQKPDKLIYPALRGGLIASDGSLFPQGLVSTPEGTGLFDDLAPADWLIVVSEPAALSALDDEVRSAFAAVGGEVADFAITSMFQRARFSDTGGVYTRYFRGSGLVAAVVRPDRYTYGVASTPEELRSLLATLLSAVTTTEKEAVLAR</sequence>
<name>A0A147F4N2_MICTE</name>
<dbReference type="RefSeq" id="WP_058614811.1">
    <property type="nucleotide sequence ID" value="NZ_LDRV01000093.1"/>
</dbReference>
<keyword evidence="1" id="KW-0560">Oxidoreductase</keyword>
<reference evidence="3 4" key="1">
    <citation type="journal article" date="2016" name="Front. Microbiol.">
        <title>Genomic Resource of Rice Seed Associated Bacteria.</title>
        <authorList>
            <person name="Midha S."/>
            <person name="Bansal K."/>
            <person name="Sharma S."/>
            <person name="Kumar N."/>
            <person name="Patil P.P."/>
            <person name="Chaudhry V."/>
            <person name="Patil P.B."/>
        </authorList>
    </citation>
    <scope>NUCLEOTIDE SEQUENCE [LARGE SCALE GENOMIC DNA]</scope>
    <source>
        <strain evidence="3 4">RSA3</strain>
    </source>
</reference>
<dbReference type="Pfam" id="PF01494">
    <property type="entry name" value="FAD_binding_3"/>
    <property type="match status" value="1"/>
</dbReference>
<organism evidence="3 4">
    <name type="scientific">Microbacterium testaceum</name>
    <name type="common">Aureobacterium testaceum</name>
    <name type="synonym">Brevibacterium testaceum</name>
    <dbReference type="NCBI Taxonomy" id="2033"/>
    <lineage>
        <taxon>Bacteria</taxon>
        <taxon>Bacillati</taxon>
        <taxon>Actinomycetota</taxon>
        <taxon>Actinomycetes</taxon>
        <taxon>Micrococcales</taxon>
        <taxon>Microbacteriaceae</taxon>
        <taxon>Microbacterium</taxon>
    </lineage>
</organism>
<dbReference type="InterPro" id="IPR050631">
    <property type="entry name" value="PheA/TfdB_FAD_monoxygenase"/>
</dbReference>
<dbReference type="Proteomes" id="UP000072189">
    <property type="component" value="Unassembled WGS sequence"/>
</dbReference>